<dbReference type="AlphaFoldDB" id="A0A0N4X5M1"/>
<dbReference type="Proteomes" id="UP000268014">
    <property type="component" value="Unassembled WGS sequence"/>
</dbReference>
<gene>
    <name evidence="1" type="ORF">HPLM_LOCUS19655</name>
</gene>
<evidence type="ECO:0000313" key="2">
    <source>
        <dbReference type="Proteomes" id="UP000268014"/>
    </source>
</evidence>
<organism evidence="3">
    <name type="scientific">Haemonchus placei</name>
    <name type="common">Barber's pole worm</name>
    <dbReference type="NCBI Taxonomy" id="6290"/>
    <lineage>
        <taxon>Eukaryota</taxon>
        <taxon>Metazoa</taxon>
        <taxon>Ecdysozoa</taxon>
        <taxon>Nematoda</taxon>
        <taxon>Chromadorea</taxon>
        <taxon>Rhabditida</taxon>
        <taxon>Rhabditina</taxon>
        <taxon>Rhabditomorpha</taxon>
        <taxon>Strongyloidea</taxon>
        <taxon>Trichostrongylidae</taxon>
        <taxon>Haemonchus</taxon>
    </lineage>
</organism>
<evidence type="ECO:0000313" key="3">
    <source>
        <dbReference type="WBParaSite" id="HPLM_0001966301-mRNA-1"/>
    </source>
</evidence>
<dbReference type="WBParaSite" id="HPLM_0001966301-mRNA-1">
    <property type="protein sequence ID" value="HPLM_0001966301-mRNA-1"/>
    <property type="gene ID" value="HPLM_0001966301"/>
</dbReference>
<protein>
    <submittedName>
        <fullName evidence="3">Mobile element protein</fullName>
    </submittedName>
</protein>
<dbReference type="EMBL" id="UZAF01021487">
    <property type="protein sequence ID" value="VDO78510.1"/>
    <property type="molecule type" value="Genomic_DNA"/>
</dbReference>
<keyword evidence="2" id="KW-1185">Reference proteome</keyword>
<proteinExistence type="predicted"/>
<accession>A0A0N4X5M1</accession>
<reference evidence="3" key="1">
    <citation type="submission" date="2017-02" db="UniProtKB">
        <authorList>
            <consortium name="WormBaseParasite"/>
        </authorList>
    </citation>
    <scope>IDENTIFICATION</scope>
</reference>
<sequence length="72" mass="7919">MGSEIELKGVLEKEVQAGTGLARNALFGLHLVERLAPKQSRPKSIGLCGQFSRRKPALLSIEAWMLYVQPSL</sequence>
<reference evidence="1 2" key="2">
    <citation type="submission" date="2018-11" db="EMBL/GenBank/DDBJ databases">
        <authorList>
            <consortium name="Pathogen Informatics"/>
        </authorList>
    </citation>
    <scope>NUCLEOTIDE SEQUENCE [LARGE SCALE GENOMIC DNA]</scope>
    <source>
        <strain evidence="1 2">MHpl1</strain>
    </source>
</reference>
<name>A0A0N4X5M1_HAEPC</name>
<evidence type="ECO:0000313" key="1">
    <source>
        <dbReference type="EMBL" id="VDO78510.1"/>
    </source>
</evidence>